<keyword evidence="1" id="KW-1185">Reference proteome</keyword>
<dbReference type="InterPro" id="IPR012337">
    <property type="entry name" value="RNaseH-like_sf"/>
</dbReference>
<dbReference type="OrthoDB" id="8006782at2759"/>
<evidence type="ECO:0000313" key="2">
    <source>
        <dbReference type="RefSeq" id="XP_030375629.1"/>
    </source>
</evidence>
<proteinExistence type="predicted"/>
<name>A0A6J2THY8_DROLE</name>
<dbReference type="AlphaFoldDB" id="A0A6J2THY8"/>
<organism evidence="1 2">
    <name type="scientific">Drosophila lebanonensis</name>
    <name type="common">Fruit fly</name>
    <name type="synonym">Scaptodrosophila lebanonensis</name>
    <dbReference type="NCBI Taxonomy" id="7225"/>
    <lineage>
        <taxon>Eukaryota</taxon>
        <taxon>Metazoa</taxon>
        <taxon>Ecdysozoa</taxon>
        <taxon>Arthropoda</taxon>
        <taxon>Hexapoda</taxon>
        <taxon>Insecta</taxon>
        <taxon>Pterygota</taxon>
        <taxon>Neoptera</taxon>
        <taxon>Endopterygota</taxon>
        <taxon>Diptera</taxon>
        <taxon>Brachycera</taxon>
        <taxon>Muscomorpha</taxon>
        <taxon>Ephydroidea</taxon>
        <taxon>Drosophilidae</taxon>
        <taxon>Scaptodrosophila</taxon>
    </lineage>
</organism>
<gene>
    <name evidence="2" type="primary">LOC115624919</name>
</gene>
<accession>A0A6J2THY8</accession>
<dbReference type="RefSeq" id="XP_030375629.1">
    <property type="nucleotide sequence ID" value="XM_030519769.1"/>
</dbReference>
<evidence type="ECO:0000313" key="1">
    <source>
        <dbReference type="Proteomes" id="UP000504634"/>
    </source>
</evidence>
<dbReference type="SUPFAM" id="SSF53098">
    <property type="entry name" value="Ribonuclease H-like"/>
    <property type="match status" value="1"/>
</dbReference>
<protein>
    <submittedName>
        <fullName evidence="2">Uncharacterized protein LOC115624919</fullName>
    </submittedName>
</protein>
<reference evidence="2" key="1">
    <citation type="submission" date="2025-08" db="UniProtKB">
        <authorList>
            <consortium name="RefSeq"/>
        </authorList>
    </citation>
    <scope>IDENTIFICATION</scope>
    <source>
        <strain evidence="2">11010-0011.00</strain>
        <tissue evidence="2">Whole body</tissue>
    </source>
</reference>
<dbReference type="GeneID" id="115624919"/>
<sequence length="561" mass="64607">MATKRELKIIEKLANNNKKLRMEKNSLKMPPNEYVKSVLHMVSVYSIPLSIFDEDDTFVKLLQPWSEVYDIKLTPKDVVEYIELAAKEISTVITEKVKEHLVCVKLDMVAHKSRILFFIHIQYVDNFVTKLHSLGMLELKDIKTVDCIDVPGLKAQLEQCLQNFGINMNQVYSIMVDNGADTLDSPEIVRYLCQEDGELNDDYPDFEEVFAKISTSMNIDLCPTHLLHLAVKEVIKFYGAKLEICRNYKEPIEDLESPVKTHNDDEISSEDSEETEIDSLVKQFPWRSIYKMIENLKTNRPKNAPEHNFPWDFVENFYAAFTQIVECLNAVESKQMPVGDFFREWLLCEAKLNQMAHENAVASKCISTLASKKHDIIGKTVFSTALYIDPRYTYLGSNILTDEQKQLAQFKLFFCSNWYGKENESDPVFNIKSENKNIRDDSKYSIISKYHPGINSREPDKPIEKKIKLLQFGPGITYDKEILPYWEALKSKLPLLSKISQCALAIPATQFSIVRLNDLCHTFKAFANTSCRINLESILLLKLNNDLFKEINIGFHADQSS</sequence>
<dbReference type="Proteomes" id="UP000504634">
    <property type="component" value="Unplaced"/>
</dbReference>